<reference evidence="2" key="1">
    <citation type="journal article" date="2020" name="Stud. Mycol.">
        <title>101 Dothideomycetes genomes: a test case for predicting lifestyles and emergence of pathogens.</title>
        <authorList>
            <person name="Haridas S."/>
            <person name="Albert R."/>
            <person name="Binder M."/>
            <person name="Bloem J."/>
            <person name="Labutti K."/>
            <person name="Salamov A."/>
            <person name="Andreopoulos B."/>
            <person name="Baker S."/>
            <person name="Barry K."/>
            <person name="Bills G."/>
            <person name="Bluhm B."/>
            <person name="Cannon C."/>
            <person name="Castanera R."/>
            <person name="Culley D."/>
            <person name="Daum C."/>
            <person name="Ezra D."/>
            <person name="Gonzalez J."/>
            <person name="Henrissat B."/>
            <person name="Kuo A."/>
            <person name="Liang C."/>
            <person name="Lipzen A."/>
            <person name="Lutzoni F."/>
            <person name="Magnuson J."/>
            <person name="Mondo S."/>
            <person name="Nolan M."/>
            <person name="Ohm R."/>
            <person name="Pangilinan J."/>
            <person name="Park H.-J."/>
            <person name="Ramirez L."/>
            <person name="Alfaro M."/>
            <person name="Sun H."/>
            <person name="Tritt A."/>
            <person name="Yoshinaga Y."/>
            <person name="Zwiers L.-H."/>
            <person name="Turgeon B."/>
            <person name="Goodwin S."/>
            <person name="Spatafora J."/>
            <person name="Crous P."/>
            <person name="Grigoriev I."/>
        </authorList>
    </citation>
    <scope>NUCLEOTIDE SEQUENCE</scope>
    <source>
        <strain evidence="2">CBS 122368</strain>
    </source>
</reference>
<dbReference type="SUPFAM" id="SSF81383">
    <property type="entry name" value="F-box domain"/>
    <property type="match status" value="1"/>
</dbReference>
<dbReference type="RefSeq" id="XP_033679075.1">
    <property type="nucleotide sequence ID" value="XM_033833846.1"/>
</dbReference>
<evidence type="ECO:0000259" key="1">
    <source>
        <dbReference type="PROSITE" id="PS50181"/>
    </source>
</evidence>
<evidence type="ECO:0000313" key="3">
    <source>
        <dbReference type="Proteomes" id="UP000800094"/>
    </source>
</evidence>
<name>A0A6A6I173_9PLEO</name>
<dbReference type="OrthoDB" id="6058203at2759"/>
<protein>
    <recommendedName>
        <fullName evidence="1">F-box domain-containing protein</fullName>
    </recommendedName>
</protein>
<feature type="domain" description="F-box" evidence="1">
    <location>
        <begin position="1"/>
        <end position="48"/>
    </location>
</feature>
<dbReference type="EMBL" id="ML987203">
    <property type="protein sequence ID" value="KAF2244071.1"/>
    <property type="molecule type" value="Genomic_DNA"/>
</dbReference>
<dbReference type="CDD" id="cd09917">
    <property type="entry name" value="F-box_SF"/>
    <property type="match status" value="1"/>
</dbReference>
<dbReference type="AlphaFoldDB" id="A0A6A6I173"/>
<dbReference type="InterPro" id="IPR001810">
    <property type="entry name" value="F-box_dom"/>
</dbReference>
<dbReference type="PROSITE" id="PS50181">
    <property type="entry name" value="FBOX"/>
    <property type="match status" value="1"/>
</dbReference>
<evidence type="ECO:0000313" key="2">
    <source>
        <dbReference type="EMBL" id="KAF2244071.1"/>
    </source>
</evidence>
<dbReference type="Proteomes" id="UP000800094">
    <property type="component" value="Unassembled WGS sequence"/>
</dbReference>
<organism evidence="2 3">
    <name type="scientific">Trematosphaeria pertusa</name>
    <dbReference type="NCBI Taxonomy" id="390896"/>
    <lineage>
        <taxon>Eukaryota</taxon>
        <taxon>Fungi</taxon>
        <taxon>Dikarya</taxon>
        <taxon>Ascomycota</taxon>
        <taxon>Pezizomycotina</taxon>
        <taxon>Dothideomycetes</taxon>
        <taxon>Pleosporomycetidae</taxon>
        <taxon>Pleosporales</taxon>
        <taxon>Massarineae</taxon>
        <taxon>Trematosphaeriaceae</taxon>
        <taxon>Trematosphaeria</taxon>
    </lineage>
</organism>
<keyword evidence="3" id="KW-1185">Reference proteome</keyword>
<sequence length="597" mass="66847">MSLVSLPAELVRQILHTLDPTSFYLCLQTSKLFREHALASKALLFDQLLRIPGPRLREPYTTYSAESLIRIFGIRATQHLAIGAPWMADRHIWRASPCMDRKLSKILRWNLTEEDEHWLGIERITPGPLSRNRLIFAEVVAYGAVNIFSIRKSHKDDPGGYRPMLEHAISQDSLTQYLPPYGSGSDLVHTYRVVKVAGYKSSHRNPPFGSKLAVLYSPILGIASGLPGASYWSRLLCFRLDSQFGPVVIDTFDIETNKGESVAAMAVDSDGNPVIAFRCFEKSMEGYRVYTYKNVEDELTLERRTMRNPEEVGPLYPLAPERIADISIQGKAIHLLPNTIPMPHWTTHSPIPPQGILETMARRDTYLPDVVDIFPKQPLGRTIAHHHHHMIKEQDLNDGEPTCVNAALELMITRDEPYGLANRVGAFLLKALHYPDGCSHFNLSADYPTLHHVFVAYLAGLPDLHNLSTLGLILAVSPAAHRIAIASWKTVKVWSLDPQAFLDPEYSLAGGEGVPGDYAFIEGCGWRYYDSGAYARDCVVLEPVELPSAGVVFGLDFRDEDELWGWCEPGLVRWKFGVHACGRRDEAKLESAGMVQT</sequence>
<dbReference type="GeneID" id="54587176"/>
<accession>A0A6A6I173</accession>
<gene>
    <name evidence="2" type="ORF">BU26DRAFT_569078</name>
</gene>
<dbReference type="InterPro" id="IPR036047">
    <property type="entry name" value="F-box-like_dom_sf"/>
</dbReference>
<proteinExistence type="predicted"/>